<keyword evidence="8" id="KW-0464">Manganese</keyword>
<evidence type="ECO:0000256" key="6">
    <source>
        <dbReference type="ARBA" id="ARBA00023118"/>
    </source>
</evidence>
<evidence type="ECO:0000256" key="8">
    <source>
        <dbReference type="ARBA" id="ARBA00023211"/>
    </source>
</evidence>
<dbReference type="NCBIfam" id="TIGR00287">
    <property type="entry name" value="cas1"/>
    <property type="match status" value="1"/>
</dbReference>
<evidence type="ECO:0000256" key="5">
    <source>
        <dbReference type="ARBA" id="ARBA00022842"/>
    </source>
</evidence>
<keyword evidence="11" id="KW-1185">Reference proteome</keyword>
<dbReference type="InterPro" id="IPR002729">
    <property type="entry name" value="CRISPR-assoc_Cas1"/>
</dbReference>
<evidence type="ECO:0000256" key="4">
    <source>
        <dbReference type="ARBA" id="ARBA00022801"/>
    </source>
</evidence>
<evidence type="ECO:0000256" key="2">
    <source>
        <dbReference type="ARBA" id="ARBA00022723"/>
    </source>
</evidence>
<proteinExistence type="predicted"/>
<dbReference type="Proteomes" id="UP001549162">
    <property type="component" value="Unassembled WGS sequence"/>
</dbReference>
<protein>
    <submittedName>
        <fullName evidence="10">CRISPR-associated protein Cas1</fullName>
    </submittedName>
</protein>
<comment type="caution">
    <text evidence="10">The sequence shown here is derived from an EMBL/GenBank/DDBJ whole genome shotgun (WGS) entry which is preliminary data.</text>
</comment>
<dbReference type="PANTHER" id="PTHR34353:SF2">
    <property type="entry name" value="CRISPR-ASSOCIATED ENDONUCLEASE CAS1 1"/>
    <property type="match status" value="1"/>
</dbReference>
<evidence type="ECO:0000256" key="3">
    <source>
        <dbReference type="ARBA" id="ARBA00022759"/>
    </source>
</evidence>
<accession>A0ABV2JA11</accession>
<keyword evidence="5" id="KW-0460">Magnesium</keyword>
<evidence type="ECO:0000313" key="11">
    <source>
        <dbReference type="Proteomes" id="UP001549162"/>
    </source>
</evidence>
<keyword evidence="3" id="KW-0255">Endonuclease</keyword>
<evidence type="ECO:0000256" key="1">
    <source>
        <dbReference type="ARBA" id="ARBA00022722"/>
    </source>
</evidence>
<comment type="subunit">
    <text evidence="9">Homodimer, forms a heterotetramer with a Cas2 homodimer.</text>
</comment>
<dbReference type="Pfam" id="PF01867">
    <property type="entry name" value="Cas_Cas1"/>
    <property type="match status" value="1"/>
</dbReference>
<sequence>MADDEHSVGFFRNIIYAKGYNSKKIIKNFIKDHKDIVDIPRINKALELIDETLIDVKFSNDKDSLRGLEGVIARAYFDIFDETIIQQREDFYFIGRNRRPPLDRVNALLSYLYSILTYDCQSALEAEGIDSYVGFMHVDRPGRISMALDLCEEMRAYMVDRLCLSLINLRIINIKDFEVKENGAVLLNDKGRGKVLKYWQENKHQEITHPFLGEKIKLGLLPHVQSRLLNRHIRGGLDSYPPFMIRGN</sequence>
<keyword evidence="4" id="KW-0378">Hydrolase</keyword>
<keyword evidence="6" id="KW-0051">Antiviral defense</keyword>
<dbReference type="InterPro" id="IPR050646">
    <property type="entry name" value="Cas1"/>
</dbReference>
<reference evidence="10 11" key="1">
    <citation type="submission" date="2024-06" db="EMBL/GenBank/DDBJ databases">
        <title>Genomic Encyclopedia of Type Strains, Phase IV (KMG-IV): sequencing the most valuable type-strain genomes for metagenomic binning, comparative biology and taxonomic classification.</title>
        <authorList>
            <person name="Goeker M."/>
        </authorList>
    </citation>
    <scope>NUCLEOTIDE SEQUENCE [LARGE SCALE GENOMIC DNA]</scope>
    <source>
        <strain evidence="10 11">DSM 21460</strain>
    </source>
</reference>
<keyword evidence="7" id="KW-0238">DNA-binding</keyword>
<dbReference type="Gene3D" id="1.20.120.920">
    <property type="entry name" value="CRISPR-associated endonuclease Cas1, C-terminal domain"/>
    <property type="match status" value="1"/>
</dbReference>
<dbReference type="InterPro" id="IPR042206">
    <property type="entry name" value="CRISPR-assoc_Cas1_C"/>
</dbReference>
<name>A0ABV2JA11_9FIRM</name>
<organism evidence="10 11">
    <name type="scientific">Peptoniphilus olsenii</name>
    <dbReference type="NCBI Taxonomy" id="411570"/>
    <lineage>
        <taxon>Bacteria</taxon>
        <taxon>Bacillati</taxon>
        <taxon>Bacillota</taxon>
        <taxon>Tissierellia</taxon>
        <taxon>Tissierellales</taxon>
        <taxon>Peptoniphilaceae</taxon>
        <taxon>Peptoniphilus</taxon>
    </lineage>
</organism>
<keyword evidence="2" id="KW-0479">Metal-binding</keyword>
<evidence type="ECO:0000256" key="9">
    <source>
        <dbReference type="ARBA" id="ARBA00038592"/>
    </source>
</evidence>
<keyword evidence="1" id="KW-0540">Nuclease</keyword>
<evidence type="ECO:0000313" key="10">
    <source>
        <dbReference type="EMBL" id="MET3617625.1"/>
    </source>
</evidence>
<dbReference type="EMBL" id="JBEPMA010000006">
    <property type="protein sequence ID" value="MET3617625.1"/>
    <property type="molecule type" value="Genomic_DNA"/>
</dbReference>
<evidence type="ECO:0000256" key="7">
    <source>
        <dbReference type="ARBA" id="ARBA00023125"/>
    </source>
</evidence>
<gene>
    <name evidence="10" type="ORF">ABID14_001259</name>
</gene>
<dbReference type="PANTHER" id="PTHR34353">
    <property type="entry name" value="CRISPR-ASSOCIATED ENDONUCLEASE CAS1 1"/>
    <property type="match status" value="1"/>
</dbReference>